<reference evidence="1" key="1">
    <citation type="submission" date="2020-12" db="EMBL/GenBank/DDBJ databases">
        <title>M. sibirica DSM 26468T genome.</title>
        <authorList>
            <person name="Thieme N."/>
            <person name="Rettenmaier R."/>
            <person name="Zverlov V."/>
            <person name="Liebl W."/>
        </authorList>
    </citation>
    <scope>NUCLEOTIDE SEQUENCE</scope>
    <source>
        <strain evidence="1">DSM 26468</strain>
    </source>
</reference>
<protein>
    <submittedName>
        <fullName evidence="1">Uncharacterized protein</fullName>
    </submittedName>
</protein>
<dbReference type="AlphaFoldDB" id="A0A8J7H2M5"/>
<comment type="caution">
    <text evidence="1">The sequence shown here is derived from an EMBL/GenBank/DDBJ whole genome shotgun (WGS) entry which is preliminary data.</text>
</comment>
<accession>A0A8J7H2M5</accession>
<evidence type="ECO:0000313" key="1">
    <source>
        <dbReference type="EMBL" id="MBH1941042.1"/>
    </source>
</evidence>
<dbReference type="EMBL" id="JAEAGR010000008">
    <property type="protein sequence ID" value="MBH1941042.1"/>
    <property type="molecule type" value="Genomic_DNA"/>
</dbReference>
<dbReference type="Proteomes" id="UP000623269">
    <property type="component" value="Unassembled WGS sequence"/>
</dbReference>
<gene>
    <name evidence="1" type="ORF">I5677_09075</name>
</gene>
<organism evidence="1 2">
    <name type="scientific">Mobilitalea sibirica</name>
    <dbReference type="NCBI Taxonomy" id="1462919"/>
    <lineage>
        <taxon>Bacteria</taxon>
        <taxon>Bacillati</taxon>
        <taxon>Bacillota</taxon>
        <taxon>Clostridia</taxon>
        <taxon>Lachnospirales</taxon>
        <taxon>Lachnospiraceae</taxon>
        <taxon>Mobilitalea</taxon>
    </lineage>
</organism>
<proteinExistence type="predicted"/>
<sequence length="53" mass="6097">MLDLEEKAETPKVTMEDFYFDIKPDGAIYGKEKNSFEKAKAQSAKLTKIFTSY</sequence>
<evidence type="ECO:0000313" key="2">
    <source>
        <dbReference type="Proteomes" id="UP000623269"/>
    </source>
</evidence>
<name>A0A8J7H2M5_9FIRM</name>
<keyword evidence="2" id="KW-1185">Reference proteome</keyword>